<accession>A0AAV9XVW1</accession>
<evidence type="ECO:0000256" key="1">
    <source>
        <dbReference type="SAM" id="MobiDB-lite"/>
    </source>
</evidence>
<organism evidence="2 3">
    <name type="scientific">Orbilia ellipsospora</name>
    <dbReference type="NCBI Taxonomy" id="2528407"/>
    <lineage>
        <taxon>Eukaryota</taxon>
        <taxon>Fungi</taxon>
        <taxon>Dikarya</taxon>
        <taxon>Ascomycota</taxon>
        <taxon>Pezizomycotina</taxon>
        <taxon>Orbiliomycetes</taxon>
        <taxon>Orbiliales</taxon>
        <taxon>Orbiliaceae</taxon>
        <taxon>Orbilia</taxon>
    </lineage>
</organism>
<dbReference type="EMBL" id="JAVHJO010000001">
    <property type="protein sequence ID" value="KAK6543933.1"/>
    <property type="molecule type" value="Genomic_DNA"/>
</dbReference>
<feature type="region of interest" description="Disordered" evidence="1">
    <location>
        <begin position="44"/>
        <end position="66"/>
    </location>
</feature>
<protein>
    <submittedName>
        <fullName evidence="2">Uncharacterized protein</fullName>
    </submittedName>
</protein>
<evidence type="ECO:0000313" key="2">
    <source>
        <dbReference type="EMBL" id="KAK6543933.1"/>
    </source>
</evidence>
<proteinExistence type="predicted"/>
<dbReference type="Proteomes" id="UP001365542">
    <property type="component" value="Unassembled WGS sequence"/>
</dbReference>
<sequence>MSRGIGYFTAFMGMCDSDRFPRQHLTGRSTSSSFHSLGSYNSRQVSHENYHSDSSSEDMISDSRLTHPYPYRNRHLAAPPLSPPPPPYQQRIHTYEPRMAGSSSRRGGFYSIHDYHRAARAYNAELSGEFEKFRPLPINLGDGSLEYPPEFPENAQELYLMDPREIQDLCSMFGVDAGNSREEHISAFLKYIGAIHVLRNYAERDNYGLDF</sequence>
<reference evidence="2 3" key="1">
    <citation type="submission" date="2019-10" db="EMBL/GenBank/DDBJ databases">
        <authorList>
            <person name="Palmer J.M."/>
        </authorList>
    </citation>
    <scope>NUCLEOTIDE SEQUENCE [LARGE SCALE GENOMIC DNA]</scope>
    <source>
        <strain evidence="2 3">TWF694</strain>
    </source>
</reference>
<keyword evidence="3" id="KW-1185">Reference proteome</keyword>
<dbReference type="AlphaFoldDB" id="A0AAV9XVW1"/>
<name>A0AAV9XVW1_9PEZI</name>
<comment type="caution">
    <text evidence="2">The sequence shown here is derived from an EMBL/GenBank/DDBJ whole genome shotgun (WGS) entry which is preliminary data.</text>
</comment>
<evidence type="ECO:0000313" key="3">
    <source>
        <dbReference type="Proteomes" id="UP001365542"/>
    </source>
</evidence>
<gene>
    <name evidence="2" type="ORF">TWF694_000651</name>
</gene>